<comment type="caution">
    <text evidence="1">The sequence shown here is derived from an EMBL/GenBank/DDBJ whole genome shotgun (WGS) entry which is preliminary data.</text>
</comment>
<dbReference type="EMBL" id="CM035434">
    <property type="protein sequence ID" value="KAH7292697.1"/>
    <property type="molecule type" value="Genomic_DNA"/>
</dbReference>
<keyword evidence="2" id="KW-1185">Reference proteome</keyword>
<dbReference type="Proteomes" id="UP000825935">
    <property type="component" value="Chromosome 29"/>
</dbReference>
<gene>
    <name evidence="1" type="ORF">KP509_29G081500</name>
</gene>
<proteinExistence type="predicted"/>
<dbReference type="AlphaFoldDB" id="A0A8T2R9W5"/>
<evidence type="ECO:0000313" key="1">
    <source>
        <dbReference type="EMBL" id="KAH7292697.1"/>
    </source>
</evidence>
<accession>A0A8T2R9W5</accession>
<sequence length="66" mass="7421">MAFLFRFVHGASVICSGLTFSRVPPQSVRKKMPNILCFHKSNPLPSNLFNLNNFLASKEVEAIFAH</sequence>
<name>A0A8T2R9W5_CERRI</name>
<evidence type="ECO:0000313" key="2">
    <source>
        <dbReference type="Proteomes" id="UP000825935"/>
    </source>
</evidence>
<protein>
    <submittedName>
        <fullName evidence="1">Uncharacterized protein</fullName>
    </submittedName>
</protein>
<reference evidence="1" key="1">
    <citation type="submission" date="2021-08" db="EMBL/GenBank/DDBJ databases">
        <title>WGS assembly of Ceratopteris richardii.</title>
        <authorList>
            <person name="Marchant D.B."/>
            <person name="Chen G."/>
            <person name="Jenkins J."/>
            <person name="Shu S."/>
            <person name="Leebens-Mack J."/>
            <person name="Grimwood J."/>
            <person name="Schmutz J."/>
            <person name="Soltis P."/>
            <person name="Soltis D."/>
            <person name="Chen Z.-H."/>
        </authorList>
    </citation>
    <scope>NUCLEOTIDE SEQUENCE</scope>
    <source>
        <strain evidence="1">Whitten #5841</strain>
        <tissue evidence="1">Leaf</tissue>
    </source>
</reference>
<organism evidence="1 2">
    <name type="scientific">Ceratopteris richardii</name>
    <name type="common">Triangle waterfern</name>
    <dbReference type="NCBI Taxonomy" id="49495"/>
    <lineage>
        <taxon>Eukaryota</taxon>
        <taxon>Viridiplantae</taxon>
        <taxon>Streptophyta</taxon>
        <taxon>Embryophyta</taxon>
        <taxon>Tracheophyta</taxon>
        <taxon>Polypodiopsida</taxon>
        <taxon>Polypodiidae</taxon>
        <taxon>Polypodiales</taxon>
        <taxon>Pteridineae</taxon>
        <taxon>Pteridaceae</taxon>
        <taxon>Parkerioideae</taxon>
        <taxon>Ceratopteris</taxon>
    </lineage>
</organism>